<protein>
    <submittedName>
        <fullName evidence="1">(rape) hypothetical protein</fullName>
    </submittedName>
</protein>
<gene>
    <name evidence="1" type="ORF">DARMORV10_C06P23460.1</name>
</gene>
<organism evidence="1">
    <name type="scientific">Brassica napus</name>
    <name type="common">Rape</name>
    <dbReference type="NCBI Taxonomy" id="3708"/>
    <lineage>
        <taxon>Eukaryota</taxon>
        <taxon>Viridiplantae</taxon>
        <taxon>Streptophyta</taxon>
        <taxon>Embryophyta</taxon>
        <taxon>Tracheophyta</taxon>
        <taxon>Spermatophyta</taxon>
        <taxon>Magnoliopsida</taxon>
        <taxon>eudicotyledons</taxon>
        <taxon>Gunneridae</taxon>
        <taxon>Pentapetalae</taxon>
        <taxon>rosids</taxon>
        <taxon>malvids</taxon>
        <taxon>Brassicales</taxon>
        <taxon>Brassicaceae</taxon>
        <taxon>Brassiceae</taxon>
        <taxon>Brassica</taxon>
    </lineage>
</organism>
<accession>A0A816QFI9</accession>
<dbReference type="AlphaFoldDB" id="A0A816QFI9"/>
<proteinExistence type="predicted"/>
<sequence length="76" mass="8696">MLNSDWTGRLQIYFWKPGAYDSIFIILGECSARTRTSWGNKELEADKNALLLDHVKVCEATRFAKSFNTISEIVKP</sequence>
<dbReference type="Proteomes" id="UP001295469">
    <property type="component" value="Chromosome C06"/>
</dbReference>
<evidence type="ECO:0000313" key="1">
    <source>
        <dbReference type="EMBL" id="CAF2058969.1"/>
    </source>
</evidence>
<dbReference type="EMBL" id="HG994370">
    <property type="protein sequence ID" value="CAF2058969.1"/>
    <property type="molecule type" value="Genomic_DNA"/>
</dbReference>
<reference evidence="1" key="1">
    <citation type="submission" date="2021-01" db="EMBL/GenBank/DDBJ databases">
        <authorList>
            <consortium name="Genoscope - CEA"/>
            <person name="William W."/>
        </authorList>
    </citation>
    <scope>NUCLEOTIDE SEQUENCE</scope>
</reference>
<name>A0A816QFI9_BRANA</name>